<evidence type="ECO:0000259" key="1">
    <source>
        <dbReference type="Pfam" id="PF00391"/>
    </source>
</evidence>
<dbReference type="InterPro" id="IPR013815">
    <property type="entry name" value="ATP_grasp_subdomain_1"/>
</dbReference>
<evidence type="ECO:0000313" key="4">
    <source>
        <dbReference type="Proteomes" id="UP000198862"/>
    </source>
</evidence>
<dbReference type="Pfam" id="PF00391">
    <property type="entry name" value="PEP-utilizers"/>
    <property type="match status" value="1"/>
</dbReference>
<dbReference type="STRING" id="1123010.SAMN02745724_00783"/>
<keyword evidence="4" id="KW-1185">Reference proteome</keyword>
<dbReference type="InterPro" id="IPR051549">
    <property type="entry name" value="PEP_Utilizing_Enz"/>
</dbReference>
<dbReference type="SUPFAM" id="SSF56059">
    <property type="entry name" value="Glutathione synthetase ATP-binding domain-like"/>
    <property type="match status" value="1"/>
</dbReference>
<gene>
    <name evidence="3" type="ORF">SAMN02745724_00783</name>
</gene>
<dbReference type="SUPFAM" id="SSF52009">
    <property type="entry name" value="Phosphohistidine domain"/>
    <property type="match status" value="1"/>
</dbReference>
<dbReference type="RefSeq" id="WP_091980162.1">
    <property type="nucleotide sequence ID" value="NZ_FOLO01000004.1"/>
</dbReference>
<protein>
    <submittedName>
        <fullName evidence="3">Pyruvate, water dikinase</fullName>
    </submittedName>
</protein>
<dbReference type="InterPro" id="IPR008279">
    <property type="entry name" value="PEP-util_enz_mobile_dom"/>
</dbReference>
<feature type="domain" description="PEP-utilising enzyme mobile" evidence="1">
    <location>
        <begin position="810"/>
        <end position="881"/>
    </location>
</feature>
<dbReference type="Gene3D" id="3.30.1490.20">
    <property type="entry name" value="ATP-grasp fold, A domain"/>
    <property type="match status" value="1"/>
</dbReference>
<dbReference type="GO" id="GO:0016301">
    <property type="term" value="F:kinase activity"/>
    <property type="evidence" value="ECO:0007669"/>
    <property type="project" value="UniProtKB-KW"/>
</dbReference>
<dbReference type="AlphaFoldDB" id="A0A1I1G2V4"/>
<name>A0A1I1G2V4_9GAMM</name>
<dbReference type="InterPro" id="IPR036637">
    <property type="entry name" value="Phosphohistidine_dom_sf"/>
</dbReference>
<dbReference type="PANTHER" id="PTHR43615">
    <property type="entry name" value="PHOSPHOENOLPYRUVATE SYNTHASE-RELATED"/>
    <property type="match status" value="1"/>
</dbReference>
<proteinExistence type="predicted"/>
<dbReference type="Pfam" id="PF01326">
    <property type="entry name" value="PPDK_N"/>
    <property type="match status" value="1"/>
</dbReference>
<dbReference type="EMBL" id="FOLO01000004">
    <property type="protein sequence ID" value="SFC05632.1"/>
    <property type="molecule type" value="Genomic_DNA"/>
</dbReference>
<evidence type="ECO:0000313" key="3">
    <source>
        <dbReference type="EMBL" id="SFC05632.1"/>
    </source>
</evidence>
<sequence length="886" mass="99466">MTSKSLVIEVTGCDENGVNELGGKAYSLNQMLKAGSPVPRAFCITVPAYDLFVDQIDLINAQAKDHKAIKQKIQNTHIPDSIKTCIEEAYLSLGENKSVAIRSSAIGEDSKSQSFAGQYQTYLHVSGLENVLDKVKACWGSLWDEGAKAYSNTTDVNQDEKQGIAVIIQEMVDADCAGVLFTQDPVNAKNNTMIIDACWGLGEGVVSGQVLTDTFEINKSDLSIKSSVIRRKNKYSGTDEIGEIKLLDTAETKKEQACLSSAQLMALSLKAKELVEHYGTQLDIEWAFKDNALWLLQARPITTFSMPQQKLVYANPWDKDEKCQKNAMFSRMDTGEIVTGLMTPLGLSFCEFYQKHIHGPAIKTMGLLDEGHPDNYMGYIQGHVYLNISASASLLRQCPPTRDEMKFTKRYATSDLDFTDYKNPYGSGVTGFSYFKSAMYWLKGQVVNTFTAEKLVKKMIALRECETKRFEEINLSTLSLAELNTELKRIDGYFLDSCAVYMPFFLQSFALYDALTETCEQYLSEKGAGLQNRIKASMNNLRTIEVTRGIVTLVTKVKQQPLLLDLFNQYDAKTLLEKLPINDVSKDFWNTDFKGFLSDFGSRGRQEFELSIPRWSDDPTYLLQVMKMYLENDVDLEQRLTSISNLRENDTEDLLKNLPFSAKFKIRFLTKIYGVMAERREATRPTFIAQTWFYRRIIVEVLQRLSTKNIVNVEHLPFIDFNEFREYVSGKKSAEEAFNSQLLEKNRHQHLLNLHAQEPPMAIIGGYEPQMKVDNTSDNEDLLNGLAASPGQVIAKARVITDLQQQAAEFKKGEILVTKYTDASWTPLFILAAGVVTDIGSALSHSSIVAREFGIPAIVNLKSATAQIETGDLLIIDGDKGTVQIK</sequence>
<evidence type="ECO:0000259" key="2">
    <source>
        <dbReference type="Pfam" id="PF01326"/>
    </source>
</evidence>
<dbReference type="GO" id="GO:0005524">
    <property type="term" value="F:ATP binding"/>
    <property type="evidence" value="ECO:0007669"/>
    <property type="project" value="InterPro"/>
</dbReference>
<dbReference type="InterPro" id="IPR002192">
    <property type="entry name" value="PPDK_AMP/ATP-bd"/>
</dbReference>
<keyword evidence="3" id="KW-0670">Pyruvate</keyword>
<dbReference type="Gene3D" id="3.30.470.20">
    <property type="entry name" value="ATP-grasp fold, B domain"/>
    <property type="match status" value="1"/>
</dbReference>
<accession>A0A1I1G2V4</accession>
<organism evidence="3 4">
    <name type="scientific">Pseudoalteromonas denitrificans DSM 6059</name>
    <dbReference type="NCBI Taxonomy" id="1123010"/>
    <lineage>
        <taxon>Bacteria</taxon>
        <taxon>Pseudomonadati</taxon>
        <taxon>Pseudomonadota</taxon>
        <taxon>Gammaproteobacteria</taxon>
        <taxon>Alteromonadales</taxon>
        <taxon>Pseudoalteromonadaceae</taxon>
        <taxon>Pseudoalteromonas</taxon>
    </lineage>
</organism>
<keyword evidence="3" id="KW-0418">Kinase</keyword>
<feature type="domain" description="Pyruvate phosphate dikinase AMP/ATP-binding" evidence="2">
    <location>
        <begin position="19"/>
        <end position="309"/>
    </location>
</feature>
<dbReference type="PANTHER" id="PTHR43615:SF1">
    <property type="entry name" value="PPDK_N DOMAIN-CONTAINING PROTEIN"/>
    <property type="match status" value="1"/>
</dbReference>
<dbReference type="Proteomes" id="UP000198862">
    <property type="component" value="Unassembled WGS sequence"/>
</dbReference>
<dbReference type="Gene3D" id="3.50.30.10">
    <property type="entry name" value="Phosphohistidine domain"/>
    <property type="match status" value="1"/>
</dbReference>
<dbReference type="OrthoDB" id="9765468at2"/>
<dbReference type="SMR" id="A0A1I1G2V4"/>
<reference evidence="3 4" key="1">
    <citation type="submission" date="2016-10" db="EMBL/GenBank/DDBJ databases">
        <authorList>
            <person name="de Groot N.N."/>
        </authorList>
    </citation>
    <scope>NUCLEOTIDE SEQUENCE [LARGE SCALE GENOMIC DNA]</scope>
    <source>
        <strain evidence="3 4">DSM 6059</strain>
    </source>
</reference>
<keyword evidence="3" id="KW-0808">Transferase</keyword>